<name>A0A1C4YB48_9ACTN</name>
<organism evidence="1 2">
    <name type="scientific">Micromonospora matsumotoense</name>
    <dbReference type="NCBI Taxonomy" id="121616"/>
    <lineage>
        <taxon>Bacteria</taxon>
        <taxon>Bacillati</taxon>
        <taxon>Actinomycetota</taxon>
        <taxon>Actinomycetes</taxon>
        <taxon>Micromonosporales</taxon>
        <taxon>Micromonosporaceae</taxon>
        <taxon>Micromonospora</taxon>
    </lineage>
</organism>
<evidence type="ECO:0000313" key="1">
    <source>
        <dbReference type="EMBL" id="SCF17541.1"/>
    </source>
</evidence>
<gene>
    <name evidence="1" type="ORF">GA0070216_1067</name>
</gene>
<accession>A0A1C4YB48</accession>
<dbReference type="EMBL" id="FMCU01000006">
    <property type="protein sequence ID" value="SCF17541.1"/>
    <property type="molecule type" value="Genomic_DNA"/>
</dbReference>
<proteinExistence type="predicted"/>
<dbReference type="OrthoDB" id="9787127at2"/>
<dbReference type="RefSeq" id="WP_091245369.1">
    <property type="nucleotide sequence ID" value="NZ_FMCU01000006.1"/>
</dbReference>
<protein>
    <submittedName>
        <fullName evidence="1">Uncharacterized protein</fullName>
    </submittedName>
</protein>
<sequence length="129" mass="14840">MDTERDAEWLAALRVKFNEHVAEGIPRLRKLGYNPFQFLEMVERYGDAVGATRHLLAQPGHTSYGFRRLLELGRLEDSVEFAVCLPWFTELFRISEIDEARARLLLHEFPLDARIRAAATNAPAWISTL</sequence>
<reference evidence="2" key="1">
    <citation type="submission" date="2016-06" db="EMBL/GenBank/DDBJ databases">
        <authorList>
            <person name="Varghese N."/>
            <person name="Submissions Spin"/>
        </authorList>
    </citation>
    <scope>NUCLEOTIDE SEQUENCE [LARGE SCALE GENOMIC DNA]</scope>
    <source>
        <strain evidence="2">DSM 44100</strain>
    </source>
</reference>
<keyword evidence="2" id="KW-1185">Reference proteome</keyword>
<evidence type="ECO:0000313" key="2">
    <source>
        <dbReference type="Proteomes" id="UP000198797"/>
    </source>
</evidence>
<dbReference type="Proteomes" id="UP000198797">
    <property type="component" value="Unassembled WGS sequence"/>
</dbReference>
<dbReference type="AlphaFoldDB" id="A0A1C4YB48"/>